<keyword evidence="8" id="KW-1185">Reference proteome</keyword>
<organism evidence="7 8">
    <name type="scientific">Marinilabilia salmonicolor</name>
    <dbReference type="NCBI Taxonomy" id="989"/>
    <lineage>
        <taxon>Bacteria</taxon>
        <taxon>Pseudomonadati</taxon>
        <taxon>Bacteroidota</taxon>
        <taxon>Bacteroidia</taxon>
        <taxon>Marinilabiliales</taxon>
        <taxon>Marinilabiliaceae</taxon>
        <taxon>Marinilabilia</taxon>
    </lineage>
</organism>
<dbReference type="OrthoDB" id="9789742at2"/>
<dbReference type="Gene3D" id="3.30.1120.10">
    <property type="match status" value="1"/>
</dbReference>
<evidence type="ECO:0000313" key="7">
    <source>
        <dbReference type="EMBL" id="RCW37604.1"/>
    </source>
</evidence>
<protein>
    <submittedName>
        <fullName evidence="7">Arylsulfatase A-like enzyme</fullName>
    </submittedName>
</protein>
<evidence type="ECO:0000256" key="5">
    <source>
        <dbReference type="SAM" id="SignalP"/>
    </source>
</evidence>
<dbReference type="PANTHER" id="PTHR42693:SF53">
    <property type="entry name" value="ENDO-4-O-SULFATASE"/>
    <property type="match status" value="1"/>
</dbReference>
<dbReference type="GO" id="GO:0004065">
    <property type="term" value="F:arylsulfatase activity"/>
    <property type="evidence" value="ECO:0007669"/>
    <property type="project" value="TreeGrafter"/>
</dbReference>
<dbReference type="EMBL" id="QPIZ01000005">
    <property type="protein sequence ID" value="RCW37604.1"/>
    <property type="molecule type" value="Genomic_DNA"/>
</dbReference>
<keyword evidence="4" id="KW-0106">Calcium</keyword>
<evidence type="ECO:0000256" key="3">
    <source>
        <dbReference type="ARBA" id="ARBA00022801"/>
    </source>
</evidence>
<dbReference type="Gene3D" id="3.40.720.10">
    <property type="entry name" value="Alkaline Phosphatase, subunit A"/>
    <property type="match status" value="1"/>
</dbReference>
<dbReference type="SUPFAM" id="SSF53649">
    <property type="entry name" value="Alkaline phosphatase-like"/>
    <property type="match status" value="1"/>
</dbReference>
<feature type="domain" description="Sulfatase N-terminal" evidence="6">
    <location>
        <begin position="30"/>
        <end position="381"/>
    </location>
</feature>
<feature type="signal peptide" evidence="5">
    <location>
        <begin position="1"/>
        <end position="24"/>
    </location>
</feature>
<dbReference type="InterPro" id="IPR017850">
    <property type="entry name" value="Alkaline_phosphatase_core_sf"/>
</dbReference>
<dbReference type="Proteomes" id="UP000252733">
    <property type="component" value="Unassembled WGS sequence"/>
</dbReference>
<gene>
    <name evidence="7" type="ORF">DFO77_105113</name>
</gene>
<comment type="caution">
    <text evidence="7">The sequence shown here is derived from an EMBL/GenBank/DDBJ whole genome shotgun (WGS) entry which is preliminary data.</text>
</comment>
<dbReference type="PROSITE" id="PS00149">
    <property type="entry name" value="SULFATASE_2"/>
    <property type="match status" value="1"/>
</dbReference>
<feature type="chain" id="PRO_5030056593" evidence="5">
    <location>
        <begin position="25"/>
        <end position="512"/>
    </location>
</feature>
<dbReference type="GO" id="GO:0046872">
    <property type="term" value="F:metal ion binding"/>
    <property type="evidence" value="ECO:0007669"/>
    <property type="project" value="UniProtKB-KW"/>
</dbReference>
<dbReference type="CDD" id="cd16034">
    <property type="entry name" value="sulfatase_like"/>
    <property type="match status" value="1"/>
</dbReference>
<dbReference type="InterPro" id="IPR050738">
    <property type="entry name" value="Sulfatase"/>
</dbReference>
<evidence type="ECO:0000256" key="4">
    <source>
        <dbReference type="ARBA" id="ARBA00022837"/>
    </source>
</evidence>
<proteinExistence type="inferred from homology"/>
<dbReference type="InterPro" id="IPR000917">
    <property type="entry name" value="Sulfatase_N"/>
</dbReference>
<dbReference type="InterPro" id="IPR024607">
    <property type="entry name" value="Sulfatase_CS"/>
</dbReference>
<keyword evidence="3" id="KW-0378">Hydrolase</keyword>
<evidence type="ECO:0000259" key="6">
    <source>
        <dbReference type="Pfam" id="PF00884"/>
    </source>
</evidence>
<evidence type="ECO:0000313" key="8">
    <source>
        <dbReference type="Proteomes" id="UP000252733"/>
    </source>
</evidence>
<dbReference type="AlphaFoldDB" id="A0A2T0XC08"/>
<dbReference type="Pfam" id="PF00884">
    <property type="entry name" value="Sulfatase"/>
    <property type="match status" value="1"/>
</dbReference>
<dbReference type="PANTHER" id="PTHR42693">
    <property type="entry name" value="ARYLSULFATASE FAMILY MEMBER"/>
    <property type="match status" value="1"/>
</dbReference>
<evidence type="ECO:0000256" key="1">
    <source>
        <dbReference type="ARBA" id="ARBA00008779"/>
    </source>
</evidence>
<dbReference type="PROSITE" id="PS51257">
    <property type="entry name" value="PROKAR_LIPOPROTEIN"/>
    <property type="match status" value="1"/>
</dbReference>
<evidence type="ECO:0000256" key="2">
    <source>
        <dbReference type="ARBA" id="ARBA00022723"/>
    </source>
</evidence>
<keyword evidence="5" id="KW-0732">Signal</keyword>
<accession>A0A2T0XC08</accession>
<dbReference type="RefSeq" id="WP_106154054.1">
    <property type="nucleotide sequence ID" value="NZ_PVTS01000015.1"/>
</dbReference>
<sequence>MKKIGNISLGIGVLMAAMTGCQSAEEPQSPNLVYVFPDQMRKQAMEFWETPEYEGAIRTKGDPVKTPNLNKFAQESVIFTNMVSNSPLCTPHRGSLFTGLYPGSSGAPLNCNSNRPVSSLRTDVVGFTDVISQAGYETAYIGKWHLDFPTPNDPANPGHYVDPRTPAWDTYTPPERRHGIDYWYAYNTWDVHLDPHYYDTDGNRFDPRMYSPQHEADKAIEYLQNKDGQRDPDKPFALFVSMNPPHSPYSSLDDCLEKDYNIYKDIPIENLLHRPNVDHSMAKTASAPYYFANVTGVDREFGRIVQQLKEMGEYENTIIVFTSDHGETMCSQGVTDPKNSIYSESMDVPFLIRWPELNEARTDNLIMSTPDIMPTILSMMGLEKLLPDNLHGFDYSEQIISEKEDNRPESALYIRNLDGEVNEAGKVISYFPEARGIKTHHFSLELVIDRNHNLVTTRFFNDNQDPYQMNNMPVDWNDEQVKGLLKEMAFWLKHSDDLWYKKNILSDLIPYN</sequence>
<comment type="similarity">
    <text evidence="1">Belongs to the sulfatase family.</text>
</comment>
<keyword evidence="2" id="KW-0479">Metal-binding</keyword>
<reference evidence="7 8" key="1">
    <citation type="submission" date="2018-07" db="EMBL/GenBank/DDBJ databases">
        <title>Freshwater and sediment microbial communities from various areas in North America, analyzing microbe dynamics in response to fracking.</title>
        <authorList>
            <person name="Lamendella R."/>
        </authorList>
    </citation>
    <scope>NUCLEOTIDE SEQUENCE [LARGE SCALE GENOMIC DNA]</scope>
    <source>
        <strain evidence="7 8">160A</strain>
    </source>
</reference>
<name>A0A2T0XC08_9BACT</name>